<feature type="domain" description="Response regulatory" evidence="9">
    <location>
        <begin position="752"/>
        <end position="868"/>
    </location>
</feature>
<dbReference type="Pfam" id="PF08447">
    <property type="entry name" value="PAS_3"/>
    <property type="match status" value="1"/>
</dbReference>
<keyword evidence="7" id="KW-0812">Transmembrane</keyword>
<feature type="domain" description="PAS" evidence="10">
    <location>
        <begin position="252"/>
        <end position="297"/>
    </location>
</feature>
<feature type="transmembrane region" description="Helical" evidence="7">
    <location>
        <begin position="63"/>
        <end position="81"/>
    </location>
</feature>
<dbReference type="CDD" id="cd00082">
    <property type="entry name" value="HisKA"/>
    <property type="match status" value="1"/>
</dbReference>
<dbReference type="SUPFAM" id="SSF55785">
    <property type="entry name" value="PYP-like sensor domain (PAS domain)"/>
    <property type="match status" value="3"/>
</dbReference>
<keyword evidence="7" id="KW-0472">Membrane</keyword>
<dbReference type="InterPro" id="IPR035965">
    <property type="entry name" value="PAS-like_dom_sf"/>
</dbReference>
<dbReference type="CDD" id="cd16919">
    <property type="entry name" value="HATPase_CckA-like"/>
    <property type="match status" value="1"/>
</dbReference>
<feature type="transmembrane region" description="Helical" evidence="7">
    <location>
        <begin position="12"/>
        <end position="28"/>
    </location>
</feature>
<dbReference type="AlphaFoldDB" id="A0A847R2S6"/>
<dbReference type="EMBL" id="JABAEK010000002">
    <property type="protein sequence ID" value="NLQ16633.1"/>
    <property type="molecule type" value="Genomic_DNA"/>
</dbReference>
<dbReference type="InterPro" id="IPR001789">
    <property type="entry name" value="Sig_transdc_resp-reg_receiver"/>
</dbReference>
<dbReference type="Pfam" id="PF00072">
    <property type="entry name" value="Response_reg"/>
    <property type="match status" value="1"/>
</dbReference>
<dbReference type="PRINTS" id="PR00344">
    <property type="entry name" value="BCTRLSENSOR"/>
</dbReference>
<dbReference type="SMART" id="SM00086">
    <property type="entry name" value="PAC"/>
    <property type="match status" value="2"/>
</dbReference>
<dbReference type="InterPro" id="IPR003594">
    <property type="entry name" value="HATPase_dom"/>
</dbReference>
<dbReference type="InterPro" id="IPR036097">
    <property type="entry name" value="HisK_dim/P_sf"/>
</dbReference>
<evidence type="ECO:0000259" key="8">
    <source>
        <dbReference type="PROSITE" id="PS50109"/>
    </source>
</evidence>
<dbReference type="InterPro" id="IPR011006">
    <property type="entry name" value="CheY-like_superfamily"/>
</dbReference>
<comment type="catalytic activity">
    <reaction evidence="1">
        <text>ATP + protein L-histidine = ADP + protein N-phospho-L-histidine.</text>
        <dbReference type="EC" id="2.7.13.3"/>
    </reaction>
</comment>
<dbReference type="SMART" id="SM00388">
    <property type="entry name" value="HisKA"/>
    <property type="match status" value="1"/>
</dbReference>
<evidence type="ECO:0000259" key="9">
    <source>
        <dbReference type="PROSITE" id="PS50110"/>
    </source>
</evidence>
<evidence type="ECO:0000256" key="6">
    <source>
        <dbReference type="PROSITE-ProRule" id="PRU00169"/>
    </source>
</evidence>
<evidence type="ECO:0000313" key="13">
    <source>
        <dbReference type="Proteomes" id="UP000586067"/>
    </source>
</evidence>
<dbReference type="CDD" id="cd18161">
    <property type="entry name" value="REC_hyHK_blue-like"/>
    <property type="match status" value="1"/>
</dbReference>
<keyword evidence="13" id="KW-1185">Reference proteome</keyword>
<dbReference type="InterPro" id="IPR036890">
    <property type="entry name" value="HATPase_C_sf"/>
</dbReference>
<evidence type="ECO:0000256" key="2">
    <source>
        <dbReference type="ARBA" id="ARBA00012438"/>
    </source>
</evidence>
<dbReference type="Gene3D" id="3.40.50.2300">
    <property type="match status" value="1"/>
</dbReference>
<evidence type="ECO:0000256" key="5">
    <source>
        <dbReference type="ARBA" id="ARBA00022777"/>
    </source>
</evidence>
<dbReference type="InterPro" id="IPR013656">
    <property type="entry name" value="PAS_4"/>
</dbReference>
<reference evidence="12 13" key="1">
    <citation type="submission" date="2020-04" db="EMBL/GenBank/DDBJ databases">
        <title>Marinomonas sp. M1K-6 isolated from the deep seawater of the Mariana Trench.</title>
        <authorList>
            <person name="Li Y."/>
        </authorList>
    </citation>
    <scope>NUCLEOTIDE SEQUENCE [LARGE SCALE GENOMIC DNA]</scope>
    <source>
        <strain evidence="12 13">M1K-6</strain>
    </source>
</reference>
<evidence type="ECO:0000256" key="1">
    <source>
        <dbReference type="ARBA" id="ARBA00000085"/>
    </source>
</evidence>
<keyword evidence="7" id="KW-1133">Transmembrane helix</keyword>
<proteinExistence type="predicted"/>
<dbReference type="FunFam" id="3.30.450.20:FF:000099">
    <property type="entry name" value="Sensory box sensor histidine kinase"/>
    <property type="match status" value="1"/>
</dbReference>
<dbReference type="InterPro" id="IPR001610">
    <property type="entry name" value="PAC"/>
</dbReference>
<evidence type="ECO:0000256" key="7">
    <source>
        <dbReference type="SAM" id="Phobius"/>
    </source>
</evidence>
<keyword evidence="5" id="KW-0418">Kinase</keyword>
<dbReference type="InterPro" id="IPR003661">
    <property type="entry name" value="HisK_dim/P_dom"/>
</dbReference>
<evidence type="ECO:0000259" key="10">
    <source>
        <dbReference type="PROSITE" id="PS50112"/>
    </source>
</evidence>
<dbReference type="InterPro" id="IPR004358">
    <property type="entry name" value="Sig_transdc_His_kin-like_C"/>
</dbReference>
<keyword evidence="3 6" id="KW-0597">Phosphoprotein</keyword>
<dbReference type="NCBIfam" id="TIGR00229">
    <property type="entry name" value="sensory_box"/>
    <property type="match status" value="3"/>
</dbReference>
<dbReference type="CDD" id="cd00130">
    <property type="entry name" value="PAS"/>
    <property type="match status" value="3"/>
</dbReference>
<feature type="domain" description="PAC" evidence="11">
    <location>
        <begin position="199"/>
        <end position="251"/>
    </location>
</feature>
<evidence type="ECO:0000256" key="3">
    <source>
        <dbReference type="ARBA" id="ARBA00022553"/>
    </source>
</evidence>
<dbReference type="PROSITE" id="PS50113">
    <property type="entry name" value="PAC"/>
    <property type="match status" value="2"/>
</dbReference>
<dbReference type="Pfam" id="PF08448">
    <property type="entry name" value="PAS_4"/>
    <property type="match status" value="1"/>
</dbReference>
<dbReference type="GO" id="GO:0000155">
    <property type="term" value="F:phosphorelay sensor kinase activity"/>
    <property type="evidence" value="ECO:0007669"/>
    <property type="project" value="InterPro"/>
</dbReference>
<organism evidence="12 13">
    <name type="scientific">Marinomonas profundi</name>
    <dbReference type="NCBI Taxonomy" id="2726122"/>
    <lineage>
        <taxon>Bacteria</taxon>
        <taxon>Pseudomonadati</taxon>
        <taxon>Pseudomonadota</taxon>
        <taxon>Gammaproteobacteria</taxon>
        <taxon>Oceanospirillales</taxon>
        <taxon>Oceanospirillaceae</taxon>
        <taxon>Marinomonas</taxon>
    </lineage>
</organism>
<dbReference type="Gene3D" id="1.10.287.130">
    <property type="match status" value="1"/>
</dbReference>
<dbReference type="SMART" id="SM00387">
    <property type="entry name" value="HATPase_c"/>
    <property type="match status" value="1"/>
</dbReference>
<dbReference type="InterPro" id="IPR005467">
    <property type="entry name" value="His_kinase_dom"/>
</dbReference>
<feature type="domain" description="Histidine kinase" evidence="8">
    <location>
        <begin position="509"/>
        <end position="731"/>
    </location>
</feature>
<dbReference type="SMART" id="SM00091">
    <property type="entry name" value="PAS"/>
    <property type="match status" value="3"/>
</dbReference>
<dbReference type="Gene3D" id="3.30.450.20">
    <property type="entry name" value="PAS domain"/>
    <property type="match status" value="3"/>
</dbReference>
<dbReference type="Pfam" id="PF13426">
    <property type="entry name" value="PAS_9"/>
    <property type="match status" value="1"/>
</dbReference>
<dbReference type="EC" id="2.7.13.3" evidence="2"/>
<gene>
    <name evidence="12" type="ORF">HGG82_03210</name>
</gene>
<dbReference type="InterPro" id="IPR013655">
    <property type="entry name" value="PAS_fold_3"/>
</dbReference>
<dbReference type="PROSITE" id="PS50112">
    <property type="entry name" value="PAS"/>
    <property type="match status" value="3"/>
</dbReference>
<dbReference type="InterPro" id="IPR000014">
    <property type="entry name" value="PAS"/>
</dbReference>
<sequence>MNHFTGRIFDRLGQNIIILGLLVGVFYTDLITPLGFAHGILYLPVVIFAVLRARVGDGFHKAVLALAVVGVIVGYFSAPNATDLPEFYIISNRLLSVAILLLSYAYCRKLRVLAQQNVEISKLEQAQRQTLENFIDAMPIQVWLADPSGVVDYTSRSLADFAGKSRETILADWLALIHPDDIENTLATWQRSVQTGELYHVDFRIQRHDGEYIWHQTQAIPQRDDNGQIQRWIGSSSDIDDLLRFREESERLAMQFRHTVESITDAFFTLDHDFRFTYLNHKAAEALGSSIEELLGNVIWEKCGIGYQSAFAMQYRKAAQTQSKLHFEEFYSPADKWLEVHIYPSPDGLTIYFSDITEQREKRERLLLLNTAVSRLNDIIIITEAEPLNEPGPRILYVNDAFEAVTGYSSAEVIGKSPRLLQGPKTDRQELQRIKEALQQRQSVRAQLINYTKSGKEYWLEMEIVPLIDNDGHCTHLVSVERDITERMEMEQRLRESQKLEAVGHLTGGVAHDFNNLLTVIMGNSEMLADQIVDPEQRAMAEMTVSAARRGAELTSRLLAFARRQPLDPKPTDLNHQVTSMKPLIRRTLSENIELEFVPDPQLGITEIDAGELDTALLNLVVNARDAMQYGGKLTIETANTVLDRHYASHHPEVVPGEYVMICVSDTGVGMGNETVHRAFEPFFTTKDVGKGSGLGLSMVFGFTKQSGGHVNIYSEIGEGTSVKLYFPKAKSAPRLVVPAKTKTPLLGGNEHILIAEDDDLVLQHLENQLHLLGYRVTAVISGPDALEALKAHDDIDLLLTDIIMPGGMNGRELADQARVAYPLLKVLFTSGYSENAIIHHGRLDPGVALLSKPYTRLELATKVRRVLDKDVQDDEKNA</sequence>
<dbReference type="PROSITE" id="PS50110">
    <property type="entry name" value="RESPONSE_REGULATORY"/>
    <property type="match status" value="1"/>
</dbReference>
<comment type="caution">
    <text evidence="12">The sequence shown here is derived from an EMBL/GenBank/DDBJ whole genome shotgun (WGS) entry which is preliminary data.</text>
</comment>
<feature type="modified residue" description="4-aspartylphosphate" evidence="6">
    <location>
        <position position="802"/>
    </location>
</feature>
<dbReference type="Pfam" id="PF02518">
    <property type="entry name" value="HATPase_c"/>
    <property type="match status" value="1"/>
</dbReference>
<dbReference type="Gene3D" id="3.30.565.10">
    <property type="entry name" value="Histidine kinase-like ATPase, C-terminal domain"/>
    <property type="match status" value="1"/>
</dbReference>
<evidence type="ECO:0000313" key="12">
    <source>
        <dbReference type="EMBL" id="NLQ16633.1"/>
    </source>
</evidence>
<dbReference type="RefSeq" id="WP_168822736.1">
    <property type="nucleotide sequence ID" value="NZ_CP073013.1"/>
</dbReference>
<accession>A0A847R2S6</accession>
<feature type="domain" description="PAS" evidence="10">
    <location>
        <begin position="127"/>
        <end position="196"/>
    </location>
</feature>
<dbReference type="PROSITE" id="PS50109">
    <property type="entry name" value="HIS_KIN"/>
    <property type="match status" value="1"/>
</dbReference>
<dbReference type="SUPFAM" id="SSF47384">
    <property type="entry name" value="Homodimeric domain of signal transducing histidine kinase"/>
    <property type="match status" value="1"/>
</dbReference>
<dbReference type="PANTHER" id="PTHR43304">
    <property type="entry name" value="PHYTOCHROME-LIKE PROTEIN CPH1"/>
    <property type="match status" value="1"/>
</dbReference>
<dbReference type="PANTHER" id="PTHR43304:SF1">
    <property type="entry name" value="PAC DOMAIN-CONTAINING PROTEIN"/>
    <property type="match status" value="1"/>
</dbReference>
<dbReference type="InterPro" id="IPR000700">
    <property type="entry name" value="PAS-assoc_C"/>
</dbReference>
<dbReference type="SMART" id="SM00448">
    <property type="entry name" value="REC"/>
    <property type="match status" value="1"/>
</dbReference>
<evidence type="ECO:0000256" key="4">
    <source>
        <dbReference type="ARBA" id="ARBA00022679"/>
    </source>
</evidence>
<evidence type="ECO:0000259" key="11">
    <source>
        <dbReference type="PROSITE" id="PS50113"/>
    </source>
</evidence>
<feature type="transmembrane region" description="Helical" evidence="7">
    <location>
        <begin position="34"/>
        <end position="51"/>
    </location>
</feature>
<name>A0A847R2S6_9GAMM</name>
<dbReference type="SUPFAM" id="SSF52172">
    <property type="entry name" value="CheY-like"/>
    <property type="match status" value="1"/>
</dbReference>
<dbReference type="SUPFAM" id="SSF55874">
    <property type="entry name" value="ATPase domain of HSP90 chaperone/DNA topoisomerase II/histidine kinase"/>
    <property type="match status" value="1"/>
</dbReference>
<feature type="domain" description="PAC" evidence="11">
    <location>
        <begin position="442"/>
        <end position="496"/>
    </location>
</feature>
<dbReference type="Pfam" id="PF00512">
    <property type="entry name" value="HisKA"/>
    <property type="match status" value="1"/>
</dbReference>
<keyword evidence="4" id="KW-0808">Transferase</keyword>
<feature type="domain" description="PAS" evidence="10">
    <location>
        <begin position="388"/>
        <end position="441"/>
    </location>
</feature>
<dbReference type="Proteomes" id="UP000586067">
    <property type="component" value="Unassembled WGS sequence"/>
</dbReference>
<protein>
    <recommendedName>
        <fullName evidence="2">histidine kinase</fullName>
        <ecNumber evidence="2">2.7.13.3</ecNumber>
    </recommendedName>
</protein>
<dbReference type="InterPro" id="IPR052162">
    <property type="entry name" value="Sensor_kinase/Photoreceptor"/>
</dbReference>